<evidence type="ECO:0000313" key="11">
    <source>
        <dbReference type="Proteomes" id="UP000095284"/>
    </source>
</evidence>
<evidence type="ECO:0000256" key="5">
    <source>
        <dbReference type="ARBA" id="ARBA00022884"/>
    </source>
</evidence>
<dbReference type="WBParaSite" id="BXY_0749200.1">
    <property type="protein sequence ID" value="BXY_0749200.1"/>
    <property type="gene ID" value="BXY_0749200"/>
</dbReference>
<dbReference type="GO" id="GO:0071011">
    <property type="term" value="C:precatalytic spliceosome"/>
    <property type="evidence" value="ECO:0007669"/>
    <property type="project" value="TreeGrafter"/>
</dbReference>
<dbReference type="GO" id="GO:0000398">
    <property type="term" value="P:mRNA splicing, via spliceosome"/>
    <property type="evidence" value="ECO:0007669"/>
    <property type="project" value="UniProtKB-UniRule"/>
</dbReference>
<protein>
    <recommendedName>
        <fullName evidence="9">U6 snRNA-associated Sm-like protein LSm8</fullName>
    </recommendedName>
</protein>
<evidence type="ECO:0000256" key="1">
    <source>
        <dbReference type="ARBA" id="ARBA00004123"/>
    </source>
</evidence>
<evidence type="ECO:0000256" key="6">
    <source>
        <dbReference type="ARBA" id="ARBA00023187"/>
    </source>
</evidence>
<dbReference type="GO" id="GO:0046540">
    <property type="term" value="C:U4/U6 x U5 tri-snRNP complex"/>
    <property type="evidence" value="ECO:0007669"/>
    <property type="project" value="UniProtKB-UniRule"/>
</dbReference>
<comment type="subunit">
    <text evidence="9">LSm subunits form a heteromer with a doughnut shape.</text>
</comment>
<keyword evidence="3 9" id="KW-0507">mRNA processing</keyword>
<dbReference type="Proteomes" id="UP000095284">
    <property type="component" value="Unplaced"/>
</dbReference>
<reference evidence="12" key="1">
    <citation type="submission" date="2016-11" db="UniProtKB">
        <authorList>
            <consortium name="WormBaseParasite"/>
        </authorList>
    </citation>
    <scope>IDENTIFICATION</scope>
</reference>
<dbReference type="Gene3D" id="2.30.30.100">
    <property type="match status" value="1"/>
</dbReference>
<dbReference type="PANTHER" id="PTHR15588">
    <property type="entry name" value="LSM1"/>
    <property type="match status" value="1"/>
</dbReference>
<dbReference type="eggNOG" id="KOG1784">
    <property type="taxonomic scope" value="Eukaryota"/>
</dbReference>
<evidence type="ECO:0000313" key="12">
    <source>
        <dbReference type="WBParaSite" id="BXY_0749200.1"/>
    </source>
</evidence>
<dbReference type="InterPro" id="IPR047575">
    <property type="entry name" value="Sm"/>
</dbReference>
<evidence type="ECO:0000256" key="9">
    <source>
        <dbReference type="RuleBase" id="RU365048"/>
    </source>
</evidence>
<organism evidence="11 12">
    <name type="scientific">Bursaphelenchus xylophilus</name>
    <name type="common">Pinewood nematode worm</name>
    <name type="synonym">Aphelenchoides xylophilus</name>
    <dbReference type="NCBI Taxonomy" id="6326"/>
    <lineage>
        <taxon>Eukaryota</taxon>
        <taxon>Metazoa</taxon>
        <taxon>Ecdysozoa</taxon>
        <taxon>Nematoda</taxon>
        <taxon>Chromadorea</taxon>
        <taxon>Rhabditida</taxon>
        <taxon>Tylenchina</taxon>
        <taxon>Tylenchomorpha</taxon>
        <taxon>Aphelenchoidea</taxon>
        <taxon>Aphelenchoididae</taxon>
        <taxon>Bursaphelenchus</taxon>
    </lineage>
</organism>
<comment type="function">
    <text evidence="9">Plays role in pre-mRNA splicing as component of the U4/U6-U5 tri-snRNP complex that is involved in spliceosome assembly, and as component of the precatalytic spliceosome (spliceosome B complex). The heptameric LSM2-8 complex binds specifically to the 3'-terminal U-tract of U6 snRNA.</text>
</comment>
<dbReference type="GO" id="GO:0005737">
    <property type="term" value="C:cytoplasm"/>
    <property type="evidence" value="ECO:0007669"/>
    <property type="project" value="UniProtKB-ARBA"/>
</dbReference>
<gene>
    <name evidence="9" type="primary">LSM8</name>
</gene>
<dbReference type="Pfam" id="PF01423">
    <property type="entry name" value="LSM"/>
    <property type="match status" value="1"/>
</dbReference>
<evidence type="ECO:0000256" key="7">
    <source>
        <dbReference type="ARBA" id="ARBA00023242"/>
    </source>
</evidence>
<dbReference type="CDD" id="cd01727">
    <property type="entry name" value="LSm8"/>
    <property type="match status" value="1"/>
</dbReference>
<dbReference type="InterPro" id="IPR034103">
    <property type="entry name" value="Lsm8"/>
</dbReference>
<evidence type="ECO:0000256" key="8">
    <source>
        <dbReference type="ARBA" id="ARBA00023274"/>
    </source>
</evidence>
<keyword evidence="7 9" id="KW-0539">Nucleus</keyword>
<sequence>MAQELDTFMNKVVSVITGDGRNFVGLMKGYDQTINIILENSHERVFRGEQLGVEQIELGLYVVRGDNVAVIGELDEDLDRRIDFEQMKVNPLQPFWIPS</sequence>
<comment type="similarity">
    <text evidence="2 9">Belongs to the snRNP Sm proteins family.</text>
</comment>
<dbReference type="InterPro" id="IPR044642">
    <property type="entry name" value="PTHR15588"/>
</dbReference>
<name>A0A1I7S3B1_BURXY</name>
<dbReference type="AlphaFoldDB" id="A0A1I7S3B1"/>
<dbReference type="GO" id="GO:0005688">
    <property type="term" value="C:U6 snRNP"/>
    <property type="evidence" value="ECO:0007669"/>
    <property type="project" value="UniProtKB-UniRule"/>
</dbReference>
<dbReference type="SUPFAM" id="SSF50182">
    <property type="entry name" value="Sm-like ribonucleoproteins"/>
    <property type="match status" value="1"/>
</dbReference>
<dbReference type="InterPro" id="IPR001163">
    <property type="entry name" value="Sm_dom_euk/arc"/>
</dbReference>
<accession>A0A1I7S3B1</accession>
<comment type="subcellular location">
    <subcellularLocation>
        <location evidence="1 9">Nucleus</location>
    </subcellularLocation>
</comment>
<evidence type="ECO:0000256" key="2">
    <source>
        <dbReference type="ARBA" id="ARBA00006850"/>
    </source>
</evidence>
<evidence type="ECO:0000256" key="3">
    <source>
        <dbReference type="ARBA" id="ARBA00022664"/>
    </source>
</evidence>
<evidence type="ECO:0000259" key="10">
    <source>
        <dbReference type="PROSITE" id="PS52002"/>
    </source>
</evidence>
<proteinExistence type="inferred from homology"/>
<dbReference type="PANTHER" id="PTHR15588:SF9">
    <property type="entry name" value="U6 SNRNA-ASSOCIATED SM-LIKE PROTEIN LSM8"/>
    <property type="match status" value="1"/>
</dbReference>
<keyword evidence="6 9" id="KW-0508">mRNA splicing</keyword>
<keyword evidence="4 9" id="KW-0747">Spliceosome</keyword>
<dbReference type="FunFam" id="2.30.30.100:FF:000027">
    <property type="entry name" value="U6 snRNA-associated Sm-like protein LSm8"/>
    <property type="match status" value="1"/>
</dbReference>
<feature type="domain" description="Sm" evidence="10">
    <location>
        <begin position="1"/>
        <end position="77"/>
    </location>
</feature>
<dbReference type="PROSITE" id="PS52002">
    <property type="entry name" value="SM"/>
    <property type="match status" value="1"/>
</dbReference>
<keyword evidence="5 9" id="KW-0694">RNA-binding</keyword>
<dbReference type="GO" id="GO:0003729">
    <property type="term" value="F:mRNA binding"/>
    <property type="evidence" value="ECO:0007669"/>
    <property type="project" value="TreeGrafter"/>
</dbReference>
<dbReference type="SMART" id="SM00651">
    <property type="entry name" value="Sm"/>
    <property type="match status" value="1"/>
</dbReference>
<dbReference type="InterPro" id="IPR010920">
    <property type="entry name" value="LSM_dom_sf"/>
</dbReference>
<evidence type="ECO:0000256" key="4">
    <source>
        <dbReference type="ARBA" id="ARBA00022728"/>
    </source>
</evidence>
<keyword evidence="8 9" id="KW-0687">Ribonucleoprotein</keyword>